<dbReference type="GeneID" id="18563280"/>
<dbReference type="InterPro" id="IPR022580">
    <property type="entry name" value="DUF2639"/>
</dbReference>
<dbReference type="Proteomes" id="UP000009273">
    <property type="component" value="Segment"/>
</dbReference>
<evidence type="ECO:0000313" key="2">
    <source>
        <dbReference type="Proteomes" id="UP000009273"/>
    </source>
</evidence>
<evidence type="ECO:0000313" key="1">
    <source>
        <dbReference type="EMBL" id="AEO93332.1"/>
    </source>
</evidence>
<dbReference type="Pfam" id="PF11121">
    <property type="entry name" value="DUF2639"/>
    <property type="match status" value="1"/>
</dbReference>
<organism evidence="1 2">
    <name type="scientific">Bacillus phage G</name>
    <dbReference type="NCBI Taxonomy" id="2884420"/>
    <lineage>
        <taxon>Viruses</taxon>
        <taxon>Duplodnaviria</taxon>
        <taxon>Heunggongvirae</taxon>
        <taxon>Uroviricota</taxon>
        <taxon>Caudoviricetes</taxon>
        <taxon>Donellivirus</taxon>
        <taxon>Donellivirus gee</taxon>
    </lineage>
</organism>
<protein>
    <submittedName>
        <fullName evidence="1">Gp61</fullName>
    </submittedName>
</protein>
<dbReference type="KEGG" id="vg:18563280"/>
<proteinExistence type="predicted"/>
<name>G3MBD1_9CAUD</name>
<dbReference type="RefSeq" id="YP_009015372.1">
    <property type="nucleotide sequence ID" value="NC_023719.1"/>
</dbReference>
<sequence>MAHFGTKGYYVAELKKLGIRSIEGRKLESFKAHVLLNALEEAKNK</sequence>
<dbReference type="EMBL" id="JN638751">
    <property type="protein sequence ID" value="AEO93332.1"/>
    <property type="molecule type" value="Genomic_DNA"/>
</dbReference>
<keyword evidence="2" id="KW-1185">Reference proteome</keyword>
<gene>
    <name evidence="1" type="primary">61</name>
    <name evidence="1" type="ORF">G_61</name>
</gene>
<reference evidence="1 2" key="1">
    <citation type="submission" date="2011-09" db="EMBL/GenBank/DDBJ databases">
        <authorList>
            <person name="Pope W.H."/>
            <person name="Pedulla M.L."/>
            <person name="Ford M.E."/>
            <person name="Peebles C.L."/>
            <person name="Hatfull G.H."/>
            <person name="Hendrix R.W."/>
        </authorList>
    </citation>
    <scope>NUCLEOTIDE SEQUENCE [LARGE SCALE GENOMIC DNA]</scope>
    <source>
        <strain evidence="1">G</strain>
    </source>
</reference>
<accession>G3MBD1</accession>